<dbReference type="Proteomes" id="UP000093186">
    <property type="component" value="Unassembled WGS sequence"/>
</dbReference>
<evidence type="ECO:0008006" key="4">
    <source>
        <dbReference type="Google" id="ProtNLM"/>
    </source>
</evidence>
<proteinExistence type="predicted"/>
<evidence type="ECO:0000313" key="3">
    <source>
        <dbReference type="Proteomes" id="UP000093186"/>
    </source>
</evidence>
<reference evidence="2 3" key="1">
    <citation type="submission" date="2016-06" db="EMBL/GenBank/DDBJ databases">
        <title>Draft Genome Sequence of Tenacibaculum soleae UCD-KL19.</title>
        <authorList>
            <person name="Eisen J.A."/>
            <person name="Coil D.A."/>
            <person name="Lujan K.M."/>
        </authorList>
    </citation>
    <scope>NUCLEOTIDE SEQUENCE [LARGE SCALE GENOMIC DNA]</scope>
    <source>
        <strain evidence="2 3">UCD-KL19</strain>
    </source>
</reference>
<dbReference type="GO" id="GO:0019867">
    <property type="term" value="C:outer membrane"/>
    <property type="evidence" value="ECO:0007669"/>
    <property type="project" value="InterPro"/>
</dbReference>
<dbReference type="PROSITE" id="PS51257">
    <property type="entry name" value="PROKAR_LIPOPROTEIN"/>
    <property type="match status" value="1"/>
</dbReference>
<protein>
    <recommendedName>
        <fullName evidence="4">Lipoprotein</fullName>
    </recommendedName>
</protein>
<dbReference type="RefSeq" id="WP_068703130.1">
    <property type="nucleotide sequence ID" value="NZ_MAKX01000001.1"/>
</dbReference>
<dbReference type="GO" id="GO:0043165">
    <property type="term" value="P:Gram-negative-bacterium-type cell outer membrane assembly"/>
    <property type="evidence" value="ECO:0007669"/>
    <property type="project" value="InterPro"/>
</dbReference>
<name>A0A1B9Y313_9FLAO</name>
<evidence type="ECO:0000256" key="1">
    <source>
        <dbReference type="SAM" id="Phobius"/>
    </source>
</evidence>
<dbReference type="STRING" id="447689.BA195_05220"/>
<keyword evidence="3" id="KW-1185">Reference proteome</keyword>
<keyword evidence="1" id="KW-0812">Transmembrane</keyword>
<keyword evidence="1" id="KW-0472">Membrane</keyword>
<dbReference type="InterPro" id="IPR007485">
    <property type="entry name" value="LPS_assembly_LptE"/>
</dbReference>
<dbReference type="Pfam" id="PF04390">
    <property type="entry name" value="LptE"/>
    <property type="match status" value="1"/>
</dbReference>
<comment type="caution">
    <text evidence="2">The sequence shown here is derived from an EMBL/GenBank/DDBJ whole genome shotgun (WGS) entry which is preliminary data.</text>
</comment>
<evidence type="ECO:0000313" key="2">
    <source>
        <dbReference type="EMBL" id="OCK44091.1"/>
    </source>
</evidence>
<organism evidence="2 3">
    <name type="scientific">Tenacibaculum soleae</name>
    <dbReference type="NCBI Taxonomy" id="447689"/>
    <lineage>
        <taxon>Bacteria</taxon>
        <taxon>Pseudomonadati</taxon>
        <taxon>Bacteroidota</taxon>
        <taxon>Flavobacteriia</taxon>
        <taxon>Flavobacteriales</taxon>
        <taxon>Flavobacteriaceae</taxon>
        <taxon>Tenacibaculum</taxon>
    </lineage>
</organism>
<accession>A0A1B9Y313</accession>
<keyword evidence="1" id="KW-1133">Transmembrane helix</keyword>
<dbReference type="EMBL" id="MAKX01000001">
    <property type="protein sequence ID" value="OCK44091.1"/>
    <property type="molecule type" value="Genomic_DNA"/>
</dbReference>
<feature type="transmembrane region" description="Helical" evidence="1">
    <location>
        <begin position="6"/>
        <end position="25"/>
    </location>
</feature>
<sequence>MKKLLYNITFIIVASILIGCGAYSFTGGNTGKAKTIQVDFFPNQAPLIEPKLSQEFTQTLQDLFTRQTNLTLVNTNGDLHFSGEITDYRITPMSATAEQTAAQNRLTITVNVIFENKLEEKDNFEKRFSFYYDYGATQQLSGGVLDSALKDILERITQDIFNASVAKW</sequence>
<gene>
    <name evidence="2" type="ORF">BA195_05220</name>
</gene>
<dbReference type="AlphaFoldDB" id="A0A1B9Y313"/>
<dbReference type="OrthoDB" id="9790776at2"/>